<dbReference type="Proteomes" id="UP001632038">
    <property type="component" value="Unassembled WGS sequence"/>
</dbReference>
<dbReference type="EMBL" id="JAVIJP010000019">
    <property type="protein sequence ID" value="KAL3638528.1"/>
    <property type="molecule type" value="Genomic_DNA"/>
</dbReference>
<gene>
    <name evidence="1" type="ORF">CASFOL_017899</name>
</gene>
<comment type="caution">
    <text evidence="1">The sequence shown here is derived from an EMBL/GenBank/DDBJ whole genome shotgun (WGS) entry which is preliminary data.</text>
</comment>
<sequence>MVASAIGGGTWRPSGASALVGGVGWLMETESSEDGD</sequence>
<evidence type="ECO:0000313" key="2">
    <source>
        <dbReference type="Proteomes" id="UP001632038"/>
    </source>
</evidence>
<accession>A0ABD3D8J2</accession>
<keyword evidence="2" id="KW-1185">Reference proteome</keyword>
<evidence type="ECO:0000313" key="1">
    <source>
        <dbReference type="EMBL" id="KAL3638528.1"/>
    </source>
</evidence>
<organism evidence="1 2">
    <name type="scientific">Castilleja foliolosa</name>
    <dbReference type="NCBI Taxonomy" id="1961234"/>
    <lineage>
        <taxon>Eukaryota</taxon>
        <taxon>Viridiplantae</taxon>
        <taxon>Streptophyta</taxon>
        <taxon>Embryophyta</taxon>
        <taxon>Tracheophyta</taxon>
        <taxon>Spermatophyta</taxon>
        <taxon>Magnoliopsida</taxon>
        <taxon>eudicotyledons</taxon>
        <taxon>Gunneridae</taxon>
        <taxon>Pentapetalae</taxon>
        <taxon>asterids</taxon>
        <taxon>lamiids</taxon>
        <taxon>Lamiales</taxon>
        <taxon>Orobanchaceae</taxon>
        <taxon>Pedicularideae</taxon>
        <taxon>Castillejinae</taxon>
        <taxon>Castilleja</taxon>
    </lineage>
</organism>
<proteinExistence type="predicted"/>
<name>A0ABD3D8J2_9LAMI</name>
<protein>
    <submittedName>
        <fullName evidence="1">Uncharacterized protein</fullName>
    </submittedName>
</protein>
<dbReference type="AlphaFoldDB" id="A0ABD3D8J2"/>
<reference evidence="2" key="1">
    <citation type="journal article" date="2024" name="IScience">
        <title>Strigolactones Initiate the Formation of Haustorium-like Structures in Castilleja.</title>
        <authorList>
            <person name="Buerger M."/>
            <person name="Peterson D."/>
            <person name="Chory J."/>
        </authorList>
    </citation>
    <scope>NUCLEOTIDE SEQUENCE [LARGE SCALE GENOMIC DNA]</scope>
</reference>